<sequence>MFWPIWALLLLRATGKGGTASGSYGGTGGVYSGGGIVASRAAYASTGAFAAVVLLSAGSRRRYGTYYDPQDAGGLCTLLSEDEMNSSCSNLIGNETVCHDCIACETEDCMTEISNCDEFLATVFTECCVEDCDVGSSTPITALFAVVASIVFCLAGGFIVWSGLLKMKAALVHPSAVPGAPPSDAWVPASQPQIHWPVQELPGSQVNGDVKGQVVGISSGKA</sequence>
<keyword evidence="1" id="KW-0472">Membrane</keyword>
<evidence type="ECO:0000256" key="1">
    <source>
        <dbReference type="SAM" id="Phobius"/>
    </source>
</evidence>
<accession>A0ABP0NNE5</accession>
<feature type="signal peptide" evidence="2">
    <location>
        <begin position="1"/>
        <end position="19"/>
    </location>
</feature>
<evidence type="ECO:0000313" key="5">
    <source>
        <dbReference type="Proteomes" id="UP001642484"/>
    </source>
</evidence>
<dbReference type="EMBL" id="CAXAMN010025317">
    <property type="protein sequence ID" value="CAK9094307.1"/>
    <property type="molecule type" value="Genomic_DNA"/>
</dbReference>
<name>A0ABP0NNE5_9DINO</name>
<proteinExistence type="predicted"/>
<keyword evidence="5" id="KW-1185">Reference proteome</keyword>
<reference evidence="3 5" key="1">
    <citation type="submission" date="2024-02" db="EMBL/GenBank/DDBJ databases">
        <authorList>
            <person name="Chen Y."/>
            <person name="Shah S."/>
            <person name="Dougan E. K."/>
            <person name="Thang M."/>
            <person name="Chan C."/>
        </authorList>
    </citation>
    <scope>NUCLEOTIDE SEQUENCE [LARGE SCALE GENOMIC DNA]</scope>
</reference>
<evidence type="ECO:0000313" key="4">
    <source>
        <dbReference type="EMBL" id="CAK9094307.1"/>
    </source>
</evidence>
<keyword evidence="2" id="KW-0732">Signal</keyword>
<feature type="transmembrane region" description="Helical" evidence="1">
    <location>
        <begin position="142"/>
        <end position="165"/>
    </location>
</feature>
<keyword evidence="1" id="KW-0812">Transmembrane</keyword>
<feature type="chain" id="PRO_5045029386" evidence="2">
    <location>
        <begin position="20"/>
        <end position="222"/>
    </location>
</feature>
<dbReference type="Proteomes" id="UP001642484">
    <property type="component" value="Unassembled WGS sequence"/>
</dbReference>
<evidence type="ECO:0000313" key="3">
    <source>
        <dbReference type="EMBL" id="CAK9064672.1"/>
    </source>
</evidence>
<gene>
    <name evidence="3" type="ORF">CCMP2556_LOCUS31783</name>
    <name evidence="4" type="ORF">CCMP2556_LOCUS44986</name>
</gene>
<comment type="caution">
    <text evidence="3">The sequence shown here is derived from an EMBL/GenBank/DDBJ whole genome shotgun (WGS) entry which is preliminary data.</text>
</comment>
<keyword evidence="1" id="KW-1133">Transmembrane helix</keyword>
<protein>
    <submittedName>
        <fullName evidence="3">Uncharacterized protein</fullName>
    </submittedName>
</protein>
<organism evidence="3 5">
    <name type="scientific">Durusdinium trenchii</name>
    <dbReference type="NCBI Taxonomy" id="1381693"/>
    <lineage>
        <taxon>Eukaryota</taxon>
        <taxon>Sar</taxon>
        <taxon>Alveolata</taxon>
        <taxon>Dinophyceae</taxon>
        <taxon>Suessiales</taxon>
        <taxon>Symbiodiniaceae</taxon>
        <taxon>Durusdinium</taxon>
    </lineage>
</organism>
<dbReference type="EMBL" id="CAXAMN010021940">
    <property type="protein sequence ID" value="CAK9064672.1"/>
    <property type="molecule type" value="Genomic_DNA"/>
</dbReference>
<evidence type="ECO:0000256" key="2">
    <source>
        <dbReference type="SAM" id="SignalP"/>
    </source>
</evidence>